<dbReference type="PANTHER" id="PTHR34573">
    <property type="entry name" value="VKC DOMAIN-CONTAINING PROTEIN"/>
    <property type="match status" value="1"/>
</dbReference>
<evidence type="ECO:0000256" key="1">
    <source>
        <dbReference type="ARBA" id="ARBA00004141"/>
    </source>
</evidence>
<name>A0A2M8FAX3_9BACT</name>
<dbReference type="GO" id="GO:0016020">
    <property type="term" value="C:membrane"/>
    <property type="evidence" value="ECO:0007669"/>
    <property type="project" value="UniProtKB-SubCell"/>
</dbReference>
<dbReference type="Proteomes" id="UP000231456">
    <property type="component" value="Unassembled WGS sequence"/>
</dbReference>
<dbReference type="EMBL" id="PFRH01000020">
    <property type="protein sequence ID" value="PJC52885.1"/>
    <property type="molecule type" value="Genomic_DNA"/>
</dbReference>
<evidence type="ECO:0000256" key="10">
    <source>
        <dbReference type="SAM" id="Phobius"/>
    </source>
</evidence>
<dbReference type="Gene3D" id="1.20.1440.130">
    <property type="entry name" value="VKOR domain"/>
    <property type="match status" value="1"/>
</dbReference>
<feature type="transmembrane region" description="Helical" evidence="10">
    <location>
        <begin position="68"/>
        <end position="92"/>
    </location>
</feature>
<proteinExistence type="inferred from homology"/>
<comment type="similarity">
    <text evidence="2">Belongs to the VKOR family.</text>
</comment>
<dbReference type="CDD" id="cd12916">
    <property type="entry name" value="VKOR_1"/>
    <property type="match status" value="1"/>
</dbReference>
<evidence type="ECO:0000313" key="12">
    <source>
        <dbReference type="EMBL" id="PJC52885.1"/>
    </source>
</evidence>
<dbReference type="InterPro" id="IPR044698">
    <property type="entry name" value="VKOR/LTO1"/>
</dbReference>
<evidence type="ECO:0000256" key="3">
    <source>
        <dbReference type="ARBA" id="ARBA00022692"/>
    </source>
</evidence>
<keyword evidence="9" id="KW-0676">Redox-active center</keyword>
<keyword evidence="8" id="KW-1015">Disulfide bond</keyword>
<evidence type="ECO:0000256" key="9">
    <source>
        <dbReference type="ARBA" id="ARBA00023284"/>
    </source>
</evidence>
<feature type="transmembrane region" description="Helical" evidence="10">
    <location>
        <begin position="99"/>
        <end position="119"/>
    </location>
</feature>
<evidence type="ECO:0000313" key="13">
    <source>
        <dbReference type="Proteomes" id="UP000231456"/>
    </source>
</evidence>
<keyword evidence="7 10" id="KW-0472">Membrane</keyword>
<gene>
    <name evidence="12" type="ORF">CO030_00565</name>
</gene>
<comment type="subcellular location">
    <subcellularLocation>
        <location evidence="1">Membrane</location>
        <topology evidence="1">Multi-pass membrane protein</topology>
    </subcellularLocation>
</comment>
<keyword evidence="6" id="KW-0560">Oxidoreductase</keyword>
<evidence type="ECO:0000256" key="8">
    <source>
        <dbReference type="ARBA" id="ARBA00023157"/>
    </source>
</evidence>
<keyword evidence="5 10" id="KW-1133">Transmembrane helix</keyword>
<evidence type="ECO:0000256" key="2">
    <source>
        <dbReference type="ARBA" id="ARBA00006214"/>
    </source>
</evidence>
<evidence type="ECO:0000256" key="4">
    <source>
        <dbReference type="ARBA" id="ARBA00022719"/>
    </source>
</evidence>
<dbReference type="GO" id="GO:0048038">
    <property type="term" value="F:quinone binding"/>
    <property type="evidence" value="ECO:0007669"/>
    <property type="project" value="UniProtKB-KW"/>
</dbReference>
<evidence type="ECO:0000256" key="6">
    <source>
        <dbReference type="ARBA" id="ARBA00023002"/>
    </source>
</evidence>
<dbReference type="GO" id="GO:0016491">
    <property type="term" value="F:oxidoreductase activity"/>
    <property type="evidence" value="ECO:0007669"/>
    <property type="project" value="UniProtKB-KW"/>
</dbReference>
<dbReference type="InterPro" id="IPR038354">
    <property type="entry name" value="VKOR_sf"/>
</dbReference>
<feature type="transmembrane region" description="Helical" evidence="10">
    <location>
        <begin position="21"/>
        <end position="41"/>
    </location>
</feature>
<evidence type="ECO:0000256" key="7">
    <source>
        <dbReference type="ARBA" id="ARBA00023136"/>
    </source>
</evidence>
<sequence length="172" mass="19004">MDNTTTTQPMPEKKPTVKKGWAIFFLVVSLLGFMDSTYLAVKKLTGSPVTCTIVHGCDTVTSSVYSEIFGIPVALLGSLFYLMILVLSVAYLDRKKEKLLSCISKLTWIGLFASVYFMVVQAFILHAYCIYCIGSAITSSTLFVGGMIYLSKNCKLKKKAEVPQKEVPTETK</sequence>
<evidence type="ECO:0000256" key="5">
    <source>
        <dbReference type="ARBA" id="ARBA00022989"/>
    </source>
</evidence>
<dbReference type="SMART" id="SM00756">
    <property type="entry name" value="VKc"/>
    <property type="match status" value="1"/>
</dbReference>
<feature type="domain" description="Vitamin K epoxide reductase" evidence="11">
    <location>
        <begin position="18"/>
        <end position="150"/>
    </location>
</feature>
<comment type="caution">
    <text evidence="12">The sequence shown here is derived from an EMBL/GenBank/DDBJ whole genome shotgun (WGS) entry which is preliminary data.</text>
</comment>
<evidence type="ECO:0000259" key="11">
    <source>
        <dbReference type="SMART" id="SM00756"/>
    </source>
</evidence>
<dbReference type="AlphaFoldDB" id="A0A2M8FAX3"/>
<organism evidence="12 13">
    <name type="scientific">Candidatus Magasanikbacteria bacterium CG_4_9_14_0_2_um_filter_42_11</name>
    <dbReference type="NCBI Taxonomy" id="1974643"/>
    <lineage>
        <taxon>Bacteria</taxon>
        <taxon>Candidatus Magasanikiibacteriota</taxon>
    </lineage>
</organism>
<feature type="transmembrane region" description="Helical" evidence="10">
    <location>
        <begin position="125"/>
        <end position="150"/>
    </location>
</feature>
<accession>A0A2M8FAX3</accession>
<protein>
    <recommendedName>
        <fullName evidence="11">Vitamin K epoxide reductase domain-containing protein</fullName>
    </recommendedName>
</protein>
<dbReference type="PANTHER" id="PTHR34573:SF1">
    <property type="entry name" value="VITAMIN K EPOXIDE REDUCTASE DOMAIN-CONTAINING PROTEIN"/>
    <property type="match status" value="1"/>
</dbReference>
<keyword evidence="4" id="KW-0874">Quinone</keyword>
<reference evidence="13" key="1">
    <citation type="submission" date="2017-09" db="EMBL/GenBank/DDBJ databases">
        <title>Depth-based differentiation of microbial function through sediment-hosted aquifers and enrichment of novel symbionts in the deep terrestrial subsurface.</title>
        <authorList>
            <person name="Probst A.J."/>
            <person name="Ladd B."/>
            <person name="Jarett J.K."/>
            <person name="Geller-Mcgrath D.E."/>
            <person name="Sieber C.M.K."/>
            <person name="Emerson J.B."/>
            <person name="Anantharaman K."/>
            <person name="Thomas B.C."/>
            <person name="Malmstrom R."/>
            <person name="Stieglmeier M."/>
            <person name="Klingl A."/>
            <person name="Woyke T."/>
            <person name="Ryan C.M."/>
            <person name="Banfield J.F."/>
        </authorList>
    </citation>
    <scope>NUCLEOTIDE SEQUENCE [LARGE SCALE GENOMIC DNA]</scope>
</reference>
<dbReference type="Pfam" id="PF07884">
    <property type="entry name" value="VKOR"/>
    <property type="match status" value="1"/>
</dbReference>
<keyword evidence="3 10" id="KW-0812">Transmembrane</keyword>
<dbReference type="InterPro" id="IPR012932">
    <property type="entry name" value="VKOR"/>
</dbReference>